<organism evidence="2 3">
    <name type="scientific">Fraxinus pennsylvanica</name>
    <dbReference type="NCBI Taxonomy" id="56036"/>
    <lineage>
        <taxon>Eukaryota</taxon>
        <taxon>Viridiplantae</taxon>
        <taxon>Streptophyta</taxon>
        <taxon>Embryophyta</taxon>
        <taxon>Tracheophyta</taxon>
        <taxon>Spermatophyta</taxon>
        <taxon>Magnoliopsida</taxon>
        <taxon>eudicotyledons</taxon>
        <taxon>Gunneridae</taxon>
        <taxon>Pentapetalae</taxon>
        <taxon>asterids</taxon>
        <taxon>lamiids</taxon>
        <taxon>Lamiales</taxon>
        <taxon>Oleaceae</taxon>
        <taxon>Oleeae</taxon>
        <taxon>Fraxinus</taxon>
    </lineage>
</organism>
<dbReference type="InterPro" id="IPR007789">
    <property type="entry name" value="DUF688"/>
</dbReference>
<sequence length="696" mass="78218">MLTPKNELPISFAGLPTHLLGKLVLLRDSSYFQSIYGDSFNHGSKEMMEDKQLNFNQPLLSVRRFSSTAATEKEEKLKTENTLSRRPRLPHYRSELKSSPVSNPGAVPFVWEQKPGRPKEDIKPQTHNSDRPPVVPKLPPGRSPKANQQSSEKDSATASVTKSQLQNVTHDVRSVSSVLDKNKNFDNFEETKEDEESSDSSVSEEAYVDALDTLSRTESFFMNCSLSGLSGFDDLDMKPSGRFSTDPQMQEFMMGRFLPAAKAMASEMPEYVPRKQPLVREKPRQIKKNVIGDKPLLRYGPSFANRYSHQYHYNDGEDDEESDDDCHQGDNLPAVCGLLPRFCYKSSLCLLNPVPAMSVKTRVPRSPANRMQARSSSACYFSGTENEKSNSDTSQRKSAGEVQTDAIKDKTSLRNQFNSNHRQRQNLKGSSLRGPLDGHNTSIYCDKLPRSIRDEEGVFAIPEETRGCKTFQELSSDQSSSKELDSGNPVEKTLYVDAIQQVESPRTRFCLSHKQGMERMPGSGDNDYDSAKSKDQHKLDTADRGAKLLTDAQKSNDFIVVSLVNKSNRKERMEKIKSFGHDQDVYRNTNTAKNLNVNEKEGTESLQMQPAEAENLENSHQSHLQFPVPPPLPKSPSDSWLFRTLPSMSTKNSFQRSHIGPTTNSQNQGLKARSGDPKWETMVKTTKEQLTPIPET</sequence>
<feature type="compositionally biased region" description="Basic and acidic residues" evidence="1">
    <location>
        <begin position="673"/>
        <end position="687"/>
    </location>
</feature>
<evidence type="ECO:0000313" key="3">
    <source>
        <dbReference type="Proteomes" id="UP000834106"/>
    </source>
</evidence>
<keyword evidence="3" id="KW-1185">Reference proteome</keyword>
<feature type="compositionally biased region" description="Polar residues" evidence="1">
    <location>
        <begin position="145"/>
        <end position="173"/>
    </location>
</feature>
<dbReference type="AlphaFoldDB" id="A0AAD2DJT0"/>
<dbReference type="PANTHER" id="PTHR33671">
    <property type="entry name" value="N-METHYLTRANSFERASE, PUTATIVE (DUF688)-RELATED"/>
    <property type="match status" value="1"/>
</dbReference>
<dbReference type="Pfam" id="PF05097">
    <property type="entry name" value="DUF688"/>
    <property type="match status" value="1"/>
</dbReference>
<feature type="compositionally biased region" description="Basic and acidic residues" evidence="1">
    <location>
        <begin position="114"/>
        <end position="130"/>
    </location>
</feature>
<feature type="region of interest" description="Disordered" evidence="1">
    <location>
        <begin position="516"/>
        <end position="540"/>
    </location>
</feature>
<feature type="compositionally biased region" description="Basic and acidic residues" evidence="1">
    <location>
        <begin position="385"/>
        <end position="399"/>
    </location>
</feature>
<name>A0AAD2DJT0_9LAMI</name>
<accession>A0AAD2DJT0</accession>
<reference evidence="2" key="1">
    <citation type="submission" date="2023-05" db="EMBL/GenBank/DDBJ databases">
        <authorList>
            <person name="Huff M."/>
        </authorList>
    </citation>
    <scope>NUCLEOTIDE SEQUENCE</scope>
</reference>
<gene>
    <name evidence="2" type="ORF">FPE_LOCUS4672</name>
</gene>
<proteinExistence type="predicted"/>
<dbReference type="PANTHER" id="PTHR33671:SF2">
    <property type="entry name" value="N-METHYLTRANSFERASE, PUTATIVE (DUF688)-RELATED"/>
    <property type="match status" value="1"/>
</dbReference>
<feature type="region of interest" description="Disordered" evidence="1">
    <location>
        <begin position="650"/>
        <end position="696"/>
    </location>
</feature>
<evidence type="ECO:0000256" key="1">
    <source>
        <dbReference type="SAM" id="MobiDB-lite"/>
    </source>
</evidence>
<feature type="region of interest" description="Disordered" evidence="1">
    <location>
        <begin position="362"/>
        <end position="440"/>
    </location>
</feature>
<dbReference type="Proteomes" id="UP000834106">
    <property type="component" value="Chromosome 2"/>
</dbReference>
<feature type="compositionally biased region" description="Basic and acidic residues" evidence="1">
    <location>
        <begin position="529"/>
        <end position="540"/>
    </location>
</feature>
<protein>
    <submittedName>
        <fullName evidence="2">Uncharacterized protein</fullName>
    </submittedName>
</protein>
<feature type="compositionally biased region" description="Polar residues" evidence="1">
    <location>
        <begin position="650"/>
        <end position="669"/>
    </location>
</feature>
<evidence type="ECO:0000313" key="2">
    <source>
        <dbReference type="EMBL" id="CAI9757242.1"/>
    </source>
</evidence>
<dbReference type="EMBL" id="OU503037">
    <property type="protein sequence ID" value="CAI9757242.1"/>
    <property type="molecule type" value="Genomic_DNA"/>
</dbReference>
<feature type="compositionally biased region" description="Pro residues" evidence="1">
    <location>
        <begin position="133"/>
        <end position="142"/>
    </location>
</feature>
<feature type="region of interest" description="Disordered" evidence="1">
    <location>
        <begin position="70"/>
        <end position="173"/>
    </location>
</feature>